<protein>
    <submittedName>
        <fullName evidence="3">Trypsin-like peptidase domain-containing protein</fullName>
    </submittedName>
</protein>
<dbReference type="SUPFAM" id="SSF56112">
    <property type="entry name" value="Protein kinase-like (PK-like)"/>
    <property type="match status" value="1"/>
</dbReference>
<dbReference type="SUPFAM" id="SSF48452">
    <property type="entry name" value="TPR-like"/>
    <property type="match status" value="1"/>
</dbReference>
<feature type="transmembrane region" description="Helical" evidence="1">
    <location>
        <begin position="483"/>
        <end position="504"/>
    </location>
</feature>
<dbReference type="PANTHER" id="PTHR43019:SF23">
    <property type="entry name" value="PROTEASE DO-LIKE 5, CHLOROPLASTIC"/>
    <property type="match status" value="1"/>
</dbReference>
<keyword evidence="1" id="KW-0812">Transmembrane</keyword>
<sequence length="830" mass="91763">MKKFFCILLAVILLLASSVAFAESAIPDEVLTARSSVLYIEVENDSGNFTGSGFAIGSTNTVEYIVTNHHVIEGQNGTYTVFSGNYSPTNATVEIDLPNKDLCVLKLDTPIKGMNPLTLYSGIPADLTGERVYALGFPGSADTLFLRGNTTTDDVMITDGIVSAARNSNQDILGTEAVALQVNAEINHGNSGGPVVNDSGIVLGVSTFGAVDATNINGAISISELLPALDAKGIPYLVSNSLEPSSTGEIPWMMIAVIAAITVVALVVIFLLRRRKRVDARAVPLDVYLTKNSGKIGYDMVIYTLSPLFSQLQKAHETGRCLLSIYPENIRFYPETGRAVFLSPKKQTLSTGYSAPEQYKEVPQTGPWTDVYQLGALLYRMLAGIRLADVMTRAENDSETARNIDALDLAPTKKEVLLRAISLSRNERFVDINELLESLGIETISEYNLDDSNLLISAAASVSGSLKNRRPRKKLDPKKKKRIIFTIITCVVITICAVTGIFIATYNQARAHFLGGDFAQASEMLSKLPNIGPIKDLKQLSEAGVLIANGEYDKVRVLLNNVEESADSKYLLEDIDLLQGLHLIKMGEFHSGETMITRYIEEHPDIDALHIAYQRGEAYLEGQEYMIAEDIFFSLGSYEDSYTKALSCALNIADNYIKEENYQDALDIIEKYQEDPRIEELLNSIYQRGIDYLSKKRYDDAKKCFLPIQDYRDSQNYVNIIDAVSYADIAPYMDMQVAIDKVNESDSILYGFLVGTWSGGAEQFVFSDNNKVDTSLPSIGNLAKAYFLDNILFTSTNEKVTECFRFTAIDKDTLEIYAYANRKTYSMHRQ</sequence>
<dbReference type="Gene3D" id="2.40.10.10">
    <property type="entry name" value="Trypsin-like serine proteases"/>
    <property type="match status" value="2"/>
</dbReference>
<keyword evidence="4" id="KW-1185">Reference proteome</keyword>
<name>A0ABR7EEU7_9FIRM</name>
<reference evidence="3 4" key="1">
    <citation type="submission" date="2020-08" db="EMBL/GenBank/DDBJ databases">
        <title>Genome public.</title>
        <authorList>
            <person name="Liu C."/>
            <person name="Sun Q."/>
        </authorList>
    </citation>
    <scope>NUCLEOTIDE SEQUENCE [LARGE SCALE GENOMIC DNA]</scope>
    <source>
        <strain evidence="3 4">NSJ-35</strain>
    </source>
</reference>
<evidence type="ECO:0000313" key="4">
    <source>
        <dbReference type="Proteomes" id="UP000606889"/>
    </source>
</evidence>
<accession>A0ABR7EEU7</accession>
<dbReference type="InterPro" id="IPR043504">
    <property type="entry name" value="Peptidase_S1_PA_chymotrypsin"/>
</dbReference>
<keyword evidence="2" id="KW-0732">Signal</keyword>
<evidence type="ECO:0000256" key="2">
    <source>
        <dbReference type="SAM" id="SignalP"/>
    </source>
</evidence>
<dbReference type="PRINTS" id="PR00834">
    <property type="entry name" value="PROTEASES2C"/>
</dbReference>
<proteinExistence type="predicted"/>
<keyword evidence="1" id="KW-1133">Transmembrane helix</keyword>
<dbReference type="InterPro" id="IPR009003">
    <property type="entry name" value="Peptidase_S1_PA"/>
</dbReference>
<keyword evidence="1" id="KW-0472">Membrane</keyword>
<feature type="chain" id="PRO_5046108474" evidence="2">
    <location>
        <begin position="23"/>
        <end position="830"/>
    </location>
</feature>
<feature type="signal peptide" evidence="2">
    <location>
        <begin position="1"/>
        <end position="22"/>
    </location>
</feature>
<dbReference type="InterPro" id="IPR001940">
    <property type="entry name" value="Peptidase_S1C"/>
</dbReference>
<dbReference type="Proteomes" id="UP000606889">
    <property type="component" value="Unassembled WGS sequence"/>
</dbReference>
<dbReference type="EMBL" id="JACOON010000004">
    <property type="protein sequence ID" value="MBC5648285.1"/>
    <property type="molecule type" value="Genomic_DNA"/>
</dbReference>
<dbReference type="PANTHER" id="PTHR43019">
    <property type="entry name" value="SERINE ENDOPROTEASE DEGS"/>
    <property type="match status" value="1"/>
</dbReference>
<organism evidence="3 4">
    <name type="scientific">Christensenella tenuis</name>
    <dbReference type="NCBI Taxonomy" id="2763033"/>
    <lineage>
        <taxon>Bacteria</taxon>
        <taxon>Bacillati</taxon>
        <taxon>Bacillota</taxon>
        <taxon>Clostridia</taxon>
        <taxon>Christensenellales</taxon>
        <taxon>Christensenellaceae</taxon>
        <taxon>Christensenella</taxon>
    </lineage>
</organism>
<gene>
    <name evidence="3" type="ORF">H8S18_08045</name>
</gene>
<evidence type="ECO:0000313" key="3">
    <source>
        <dbReference type="EMBL" id="MBC5648285.1"/>
    </source>
</evidence>
<dbReference type="Pfam" id="PF13365">
    <property type="entry name" value="Trypsin_2"/>
    <property type="match status" value="1"/>
</dbReference>
<dbReference type="InterPro" id="IPR011009">
    <property type="entry name" value="Kinase-like_dom_sf"/>
</dbReference>
<dbReference type="InterPro" id="IPR011990">
    <property type="entry name" value="TPR-like_helical_dom_sf"/>
</dbReference>
<dbReference type="Gene3D" id="1.25.40.10">
    <property type="entry name" value="Tetratricopeptide repeat domain"/>
    <property type="match status" value="1"/>
</dbReference>
<comment type="caution">
    <text evidence="3">The sequence shown here is derived from an EMBL/GenBank/DDBJ whole genome shotgun (WGS) entry which is preliminary data.</text>
</comment>
<feature type="transmembrane region" description="Helical" evidence="1">
    <location>
        <begin position="250"/>
        <end position="272"/>
    </location>
</feature>
<evidence type="ECO:0000256" key="1">
    <source>
        <dbReference type="SAM" id="Phobius"/>
    </source>
</evidence>
<dbReference type="RefSeq" id="WP_186857799.1">
    <property type="nucleotide sequence ID" value="NZ_JACOON010000004.1"/>
</dbReference>
<dbReference type="Gene3D" id="1.10.510.10">
    <property type="entry name" value="Transferase(Phosphotransferase) domain 1"/>
    <property type="match status" value="1"/>
</dbReference>
<dbReference type="SUPFAM" id="SSF50494">
    <property type="entry name" value="Trypsin-like serine proteases"/>
    <property type="match status" value="1"/>
</dbReference>